<dbReference type="KEGG" id="osg:BST96_04490"/>
<dbReference type="PROSITE" id="PS50977">
    <property type="entry name" value="HTH_TETR_2"/>
    <property type="match status" value="1"/>
</dbReference>
<organism evidence="4 5">
    <name type="scientific">Oceanicoccus sagamiensis</name>
    <dbReference type="NCBI Taxonomy" id="716816"/>
    <lineage>
        <taxon>Bacteria</taxon>
        <taxon>Pseudomonadati</taxon>
        <taxon>Pseudomonadota</taxon>
        <taxon>Gammaproteobacteria</taxon>
        <taxon>Cellvibrionales</taxon>
        <taxon>Spongiibacteraceae</taxon>
        <taxon>Oceanicoccus</taxon>
    </lineage>
</organism>
<dbReference type="AlphaFoldDB" id="A0A1X9NC08"/>
<evidence type="ECO:0000256" key="2">
    <source>
        <dbReference type="PROSITE-ProRule" id="PRU00335"/>
    </source>
</evidence>
<keyword evidence="1 2" id="KW-0238">DNA-binding</keyword>
<evidence type="ECO:0000256" key="1">
    <source>
        <dbReference type="ARBA" id="ARBA00023125"/>
    </source>
</evidence>
<feature type="DNA-binding region" description="H-T-H motif" evidence="2">
    <location>
        <begin position="40"/>
        <end position="59"/>
    </location>
</feature>
<proteinExistence type="predicted"/>
<sequence length="215" mass="23677">MTTAVTKKAGKGNLKRAATETRIIKAFEKVLKRDGISNVGVNAVIKEAGVGKGLLYEYFGGLDGLADAWVARSHFIPDAEEIAGKPLDQFLEQSLADQIRDVHINYASMLRKNALAQEIFVEELQPTTKMSKTASHIRAQIGITHESFFTKLTPVSDPDYHALIFTLHAASNYLALRSKTSPVFNGVDMSKDEGWEMLMGMLSTVVDKFEQGKNS</sequence>
<protein>
    <recommendedName>
        <fullName evidence="3">HTH tetR-type domain-containing protein</fullName>
    </recommendedName>
</protein>
<feature type="domain" description="HTH tetR-type" evidence="3">
    <location>
        <begin position="17"/>
        <end position="77"/>
    </location>
</feature>
<reference evidence="4 5" key="1">
    <citation type="submission" date="2016-11" db="EMBL/GenBank/DDBJ databases">
        <title>Trade-off between light-utilization and light-protection in marine flavobacteria.</title>
        <authorList>
            <person name="Kumagai Y."/>
        </authorList>
    </citation>
    <scope>NUCLEOTIDE SEQUENCE [LARGE SCALE GENOMIC DNA]</scope>
    <source>
        <strain evidence="4 5">NBRC 107125</strain>
    </source>
</reference>
<dbReference type="GO" id="GO:0003677">
    <property type="term" value="F:DNA binding"/>
    <property type="evidence" value="ECO:0007669"/>
    <property type="project" value="UniProtKB-UniRule"/>
</dbReference>
<dbReference type="RefSeq" id="WP_085757548.1">
    <property type="nucleotide sequence ID" value="NZ_CP019343.1"/>
</dbReference>
<dbReference type="Gene3D" id="1.10.357.10">
    <property type="entry name" value="Tetracycline Repressor, domain 2"/>
    <property type="match status" value="1"/>
</dbReference>
<name>A0A1X9NC08_9GAMM</name>
<evidence type="ECO:0000313" key="5">
    <source>
        <dbReference type="Proteomes" id="UP000193450"/>
    </source>
</evidence>
<dbReference type="OrthoDB" id="9796019at2"/>
<evidence type="ECO:0000259" key="3">
    <source>
        <dbReference type="PROSITE" id="PS50977"/>
    </source>
</evidence>
<evidence type="ECO:0000313" key="4">
    <source>
        <dbReference type="EMBL" id="ARN73435.1"/>
    </source>
</evidence>
<keyword evidence="5" id="KW-1185">Reference proteome</keyword>
<dbReference type="SUPFAM" id="SSF46689">
    <property type="entry name" value="Homeodomain-like"/>
    <property type="match status" value="1"/>
</dbReference>
<dbReference type="EMBL" id="CP019343">
    <property type="protein sequence ID" value="ARN73435.1"/>
    <property type="molecule type" value="Genomic_DNA"/>
</dbReference>
<gene>
    <name evidence="4" type="ORF">BST96_04490</name>
</gene>
<dbReference type="Proteomes" id="UP000193450">
    <property type="component" value="Chromosome"/>
</dbReference>
<accession>A0A1X9NC08</accession>
<dbReference type="Pfam" id="PF00440">
    <property type="entry name" value="TetR_N"/>
    <property type="match status" value="1"/>
</dbReference>
<dbReference type="InterPro" id="IPR009057">
    <property type="entry name" value="Homeodomain-like_sf"/>
</dbReference>
<dbReference type="InterPro" id="IPR001647">
    <property type="entry name" value="HTH_TetR"/>
</dbReference>